<dbReference type="SMART" id="SM00980">
    <property type="entry name" value="THAP"/>
    <property type="match status" value="1"/>
</dbReference>
<comment type="subcellular location">
    <subcellularLocation>
        <location evidence="6">Nucleus</location>
        <location evidence="6">Nucleoplasm</location>
    </subcellularLocation>
</comment>
<keyword evidence="10" id="KW-1185">Reference proteome</keyword>
<evidence type="ECO:0000313" key="10">
    <source>
        <dbReference type="Proteomes" id="UP000579812"/>
    </source>
</evidence>
<keyword evidence="6" id="KW-0804">Transcription</keyword>
<comment type="function">
    <text evidence="6">DNA-binding transcription regulator that regulates endothelial cell proliferation and G1/S cell-cycle progression. Specifically binds the 5'-[AT]NTNN[GT]GGCA[AGT]-3' core DNA sequence and acts by modulating expression of pRB-E2F cell-cycle target genes.</text>
</comment>
<keyword evidence="6" id="KW-0539">Nucleus</keyword>
<dbReference type="EMBL" id="JAAMOB010000024">
    <property type="protein sequence ID" value="KAF4095623.1"/>
    <property type="molecule type" value="Genomic_DNA"/>
</dbReference>
<evidence type="ECO:0000259" key="8">
    <source>
        <dbReference type="PROSITE" id="PS50950"/>
    </source>
</evidence>
<dbReference type="GO" id="GO:0001935">
    <property type="term" value="P:endothelial cell proliferation"/>
    <property type="evidence" value="ECO:0007669"/>
    <property type="project" value="UniProtKB-UniRule"/>
</dbReference>
<evidence type="ECO:0000256" key="7">
    <source>
        <dbReference type="SAM" id="Coils"/>
    </source>
</evidence>
<dbReference type="GO" id="GO:0003700">
    <property type="term" value="F:DNA-binding transcription factor activity"/>
    <property type="evidence" value="ECO:0007669"/>
    <property type="project" value="UniProtKB-UniRule"/>
</dbReference>
<keyword evidence="6" id="KW-0131">Cell cycle</keyword>
<dbReference type="PANTHER" id="PTHR46600:SF7">
    <property type="entry name" value="SI:DKEY-228B2.6-RELATED"/>
    <property type="match status" value="1"/>
</dbReference>
<dbReference type="GO" id="GO:0005654">
    <property type="term" value="C:nucleoplasm"/>
    <property type="evidence" value="ECO:0007669"/>
    <property type="project" value="UniProtKB-SubCell"/>
</dbReference>
<dbReference type="SUPFAM" id="SSF57716">
    <property type="entry name" value="Glucocorticoid receptor-like (DNA-binding domain)"/>
    <property type="match status" value="1"/>
</dbReference>
<evidence type="ECO:0000256" key="5">
    <source>
        <dbReference type="PROSITE-ProRule" id="PRU00309"/>
    </source>
</evidence>
<dbReference type="GO" id="GO:0000978">
    <property type="term" value="F:RNA polymerase II cis-regulatory region sequence-specific DNA binding"/>
    <property type="evidence" value="ECO:0007669"/>
    <property type="project" value="TreeGrafter"/>
</dbReference>
<dbReference type="InterPro" id="IPR006612">
    <property type="entry name" value="THAP_Znf"/>
</dbReference>
<dbReference type="OrthoDB" id="7312725at2759"/>
<feature type="domain" description="THAP-type" evidence="8">
    <location>
        <begin position="1"/>
        <end position="80"/>
    </location>
</feature>
<dbReference type="GO" id="GO:0006357">
    <property type="term" value="P:regulation of transcription by RNA polymerase II"/>
    <property type="evidence" value="ECO:0007669"/>
    <property type="project" value="TreeGrafter"/>
</dbReference>
<reference evidence="9 10" key="1">
    <citation type="submission" date="2020-04" db="EMBL/GenBank/DDBJ databases">
        <title>Chromosome-level genome assembly of a cyprinid fish Onychostoma macrolepis by integration of Nanopore Sequencing, Bionano and Hi-C technology.</title>
        <authorList>
            <person name="Wang D."/>
        </authorList>
    </citation>
    <scope>NUCLEOTIDE SEQUENCE [LARGE SCALE GENOMIC DNA]</scope>
    <source>
        <strain evidence="9">SWU-2019</strain>
        <tissue evidence="9">Muscle</tissue>
    </source>
</reference>
<keyword evidence="6 7" id="KW-0175">Coiled coil</keyword>
<comment type="caution">
    <text evidence="9">The sequence shown here is derived from an EMBL/GenBank/DDBJ whole genome shotgun (WGS) entry which is preliminary data.</text>
</comment>
<dbReference type="PANTHER" id="PTHR46600">
    <property type="entry name" value="THAP DOMAIN-CONTAINING"/>
    <property type="match status" value="1"/>
</dbReference>
<feature type="coiled-coil region" evidence="7">
    <location>
        <begin position="202"/>
        <end position="236"/>
    </location>
</feature>
<dbReference type="PROSITE" id="PS50950">
    <property type="entry name" value="ZF_THAP"/>
    <property type="match status" value="1"/>
</dbReference>
<organism evidence="9 10">
    <name type="scientific">Onychostoma macrolepis</name>
    <dbReference type="NCBI Taxonomy" id="369639"/>
    <lineage>
        <taxon>Eukaryota</taxon>
        <taxon>Metazoa</taxon>
        <taxon>Chordata</taxon>
        <taxon>Craniata</taxon>
        <taxon>Vertebrata</taxon>
        <taxon>Euteleostomi</taxon>
        <taxon>Actinopterygii</taxon>
        <taxon>Neopterygii</taxon>
        <taxon>Teleostei</taxon>
        <taxon>Ostariophysi</taxon>
        <taxon>Cypriniformes</taxon>
        <taxon>Cyprinidae</taxon>
        <taxon>Acrossocheilinae</taxon>
        <taxon>Onychostoma</taxon>
    </lineage>
</organism>
<dbReference type="GO" id="GO:0008270">
    <property type="term" value="F:zinc ion binding"/>
    <property type="evidence" value="ECO:0007669"/>
    <property type="project" value="UniProtKB-KW"/>
</dbReference>
<dbReference type="Pfam" id="PF05485">
    <property type="entry name" value="THAP"/>
    <property type="match status" value="1"/>
</dbReference>
<evidence type="ECO:0000313" key="9">
    <source>
        <dbReference type="EMBL" id="KAF4095623.1"/>
    </source>
</evidence>
<dbReference type="Proteomes" id="UP000579812">
    <property type="component" value="Unassembled WGS sequence"/>
</dbReference>
<evidence type="ECO:0000256" key="3">
    <source>
        <dbReference type="ARBA" id="ARBA00022833"/>
    </source>
</evidence>
<accession>A0A7J6BMM5</accession>
<keyword evidence="1" id="KW-0479">Metal-binding</keyword>
<dbReference type="Gene3D" id="6.20.210.20">
    <property type="entry name" value="THAP domain"/>
    <property type="match status" value="1"/>
</dbReference>
<comment type="similarity">
    <text evidence="6">Belongs to the THAP1 family.</text>
</comment>
<evidence type="ECO:0000256" key="2">
    <source>
        <dbReference type="ARBA" id="ARBA00022771"/>
    </source>
</evidence>
<keyword evidence="2 5" id="KW-0863">Zinc-finger</keyword>
<dbReference type="SMART" id="SM00692">
    <property type="entry name" value="DM3"/>
    <property type="match status" value="1"/>
</dbReference>
<sequence length="268" mass="30987">MSCAAVNCTNRHSSGSSTSFHRFPLGDKDRLQQWLVNIRRDHFKPSPSSRICSHHFENSCFFTNNKGQVCLAKTAVPTIFFIPGPFQKQLRRTQVRQRNVESHEFHTYCLKGDDRRKFVEEEVVLDDFVKEEDPDMTETFGTPVIYPTEICVIAVRHDHCYRSWSSNTACSSMEDSNSTTDMQETESPEMLKHNLNLVLRKIKACRKKMKLKNATIRRLKRKLISLSSIISELKAKDLKETKKNTHYPRAKQVLKASKVLNHGKSQEL</sequence>
<keyword evidence="3" id="KW-0862">Zinc</keyword>
<name>A0A7J6BMM5_9TELE</name>
<proteinExistence type="inferred from homology"/>
<evidence type="ECO:0000256" key="4">
    <source>
        <dbReference type="ARBA" id="ARBA00023125"/>
    </source>
</evidence>
<dbReference type="InterPro" id="IPR026516">
    <property type="entry name" value="THAP1/10"/>
</dbReference>
<dbReference type="AlphaFoldDB" id="A0A7J6BMM5"/>
<gene>
    <name evidence="9" type="ORF">G5714_023226</name>
</gene>
<evidence type="ECO:0000256" key="6">
    <source>
        <dbReference type="RuleBase" id="RU369073"/>
    </source>
</evidence>
<protein>
    <recommendedName>
        <fullName evidence="6">THAP domain-containing protein 1</fullName>
    </recommendedName>
</protein>
<keyword evidence="4 5" id="KW-0238">DNA-binding</keyword>
<dbReference type="InterPro" id="IPR038441">
    <property type="entry name" value="THAP_Znf_sf"/>
</dbReference>
<evidence type="ECO:0000256" key="1">
    <source>
        <dbReference type="ARBA" id="ARBA00022723"/>
    </source>
</evidence>
<keyword evidence="6" id="KW-0805">Transcription regulation</keyword>